<dbReference type="EMBL" id="BSXV01005046">
    <property type="protein sequence ID" value="GMF01651.1"/>
    <property type="molecule type" value="Genomic_DNA"/>
</dbReference>
<reference evidence="1" key="1">
    <citation type="submission" date="2023-04" db="EMBL/GenBank/DDBJ databases">
        <title>Candida boidinii NBRC 1967.</title>
        <authorList>
            <person name="Ichikawa N."/>
            <person name="Sato H."/>
            <person name="Tonouchi N."/>
        </authorList>
    </citation>
    <scope>NUCLEOTIDE SEQUENCE</scope>
    <source>
        <strain evidence="1">NBRC 1967</strain>
    </source>
</reference>
<keyword evidence="2" id="KW-1185">Reference proteome</keyword>
<protein>
    <submittedName>
        <fullName evidence="1">Unnamed protein product</fullName>
    </submittedName>
</protein>
<dbReference type="Proteomes" id="UP001165101">
    <property type="component" value="Unassembled WGS sequence"/>
</dbReference>
<organism evidence="1 2">
    <name type="scientific">Candida boidinii</name>
    <name type="common">Yeast</name>
    <dbReference type="NCBI Taxonomy" id="5477"/>
    <lineage>
        <taxon>Eukaryota</taxon>
        <taxon>Fungi</taxon>
        <taxon>Dikarya</taxon>
        <taxon>Ascomycota</taxon>
        <taxon>Saccharomycotina</taxon>
        <taxon>Pichiomycetes</taxon>
        <taxon>Pichiales</taxon>
        <taxon>Pichiaceae</taxon>
        <taxon>Ogataea</taxon>
        <taxon>Ogataea/Candida clade</taxon>
    </lineage>
</organism>
<name>A0ACB5U4S3_CANBO</name>
<evidence type="ECO:0000313" key="2">
    <source>
        <dbReference type="Proteomes" id="UP001165101"/>
    </source>
</evidence>
<accession>A0ACB5U4S3</accession>
<sequence>MQNLMFGNLFAALSMFSLVSGIQDNALRGREIYEVRESKSKTYHWSVLFISEFLVELPSLVFSYTIYFVCWYFPIQLDNAPSVAGFWWFSIALLLQFFFTSFSIMLAYISPDLPSASALFSFLMVTLVLFCGVFQPSSLLPGFWKFLWRLSPMTYIVEMTLSSLLHGREVHCSDIELSYLDPPQGQTCGVFLADYFETHTGYISNPDATSQCGVCKYSVGDEYLEYLGMSYGNRWRDVGFMFVFTVFNLFLLFVLYYFFRVKKGSFGSLFKKSKTKTN</sequence>
<comment type="caution">
    <text evidence="1">The sequence shown here is derived from an EMBL/GenBank/DDBJ whole genome shotgun (WGS) entry which is preliminary data.</text>
</comment>
<evidence type="ECO:0000313" key="1">
    <source>
        <dbReference type="EMBL" id="GMF01651.1"/>
    </source>
</evidence>
<gene>
    <name evidence="1" type="ORF">Cboi01_000590000</name>
</gene>
<proteinExistence type="predicted"/>